<gene>
    <name evidence="2" type="ORF">KGMB03357_21560</name>
</gene>
<organism evidence="2 3">
    <name type="scientific">Anaerotignum faecicola</name>
    <dbReference type="NCBI Taxonomy" id="2358141"/>
    <lineage>
        <taxon>Bacteria</taxon>
        <taxon>Bacillati</taxon>
        <taxon>Bacillota</taxon>
        <taxon>Clostridia</taxon>
        <taxon>Lachnospirales</taxon>
        <taxon>Anaerotignaceae</taxon>
        <taxon>Anaerotignum</taxon>
    </lineage>
</organism>
<name>A0A401LG63_9FIRM</name>
<dbReference type="GO" id="GO:0003677">
    <property type="term" value="F:DNA binding"/>
    <property type="evidence" value="ECO:0007669"/>
    <property type="project" value="UniProtKB-KW"/>
</dbReference>
<dbReference type="Pfam" id="PF03479">
    <property type="entry name" value="PCC"/>
    <property type="match status" value="1"/>
</dbReference>
<evidence type="ECO:0000313" key="3">
    <source>
        <dbReference type="Proteomes" id="UP000287361"/>
    </source>
</evidence>
<dbReference type="Proteomes" id="UP000287361">
    <property type="component" value="Unassembled WGS sequence"/>
</dbReference>
<dbReference type="OrthoDB" id="9791702at2"/>
<dbReference type="EMBL" id="BHVZ01000014">
    <property type="protein sequence ID" value="GCB30495.1"/>
    <property type="molecule type" value="Genomic_DNA"/>
</dbReference>
<reference evidence="2 3" key="1">
    <citation type="submission" date="2018-10" db="EMBL/GenBank/DDBJ databases">
        <title>Draft Genome Sequence of Anaerotignum sp. KCTC 15736.</title>
        <authorList>
            <person name="Choi S.H."/>
            <person name="Kim J.S."/>
            <person name="Kang S.W."/>
            <person name="Lee J.S."/>
            <person name="Park S.H."/>
        </authorList>
    </citation>
    <scope>NUCLEOTIDE SEQUENCE [LARGE SCALE GENOMIC DNA]</scope>
    <source>
        <strain evidence="2 3">KCTC 15736</strain>
    </source>
</reference>
<dbReference type="RefSeq" id="WP_016407895.1">
    <property type="nucleotide sequence ID" value="NZ_DAVZTY010000027.1"/>
</dbReference>
<comment type="caution">
    <text evidence="2">The sequence shown here is derived from an EMBL/GenBank/DDBJ whole genome shotgun (WGS) entry which is preliminary data.</text>
</comment>
<feature type="domain" description="PPC" evidence="1">
    <location>
        <begin position="10"/>
        <end position="156"/>
    </location>
</feature>
<protein>
    <submittedName>
        <fullName evidence="2">DNA-binding protein</fullName>
    </submittedName>
</protein>
<keyword evidence="2" id="KW-0238">DNA-binding</keyword>
<evidence type="ECO:0000259" key="1">
    <source>
        <dbReference type="PROSITE" id="PS51742"/>
    </source>
</evidence>
<evidence type="ECO:0000313" key="2">
    <source>
        <dbReference type="EMBL" id="GCB30495.1"/>
    </source>
</evidence>
<dbReference type="SUPFAM" id="SSF117856">
    <property type="entry name" value="AF0104/ALDC/Ptd012-like"/>
    <property type="match status" value="1"/>
</dbReference>
<accession>A0A401LG63</accession>
<dbReference type="PANTHER" id="PTHR34988:SF1">
    <property type="entry name" value="DNA-BINDING PROTEIN"/>
    <property type="match status" value="1"/>
</dbReference>
<dbReference type="InterPro" id="IPR005175">
    <property type="entry name" value="PPC_dom"/>
</dbReference>
<dbReference type="AlphaFoldDB" id="A0A401LG63"/>
<dbReference type="PANTHER" id="PTHR34988">
    <property type="entry name" value="PROTEIN, PUTATIVE-RELATED"/>
    <property type="match status" value="1"/>
</dbReference>
<dbReference type="GeneID" id="86195172"/>
<dbReference type="Gene3D" id="3.30.1330.80">
    <property type="entry name" value="Hypothetical protein, similar to alpha- acetolactate decarboxylase, domain 2"/>
    <property type="match status" value="1"/>
</dbReference>
<dbReference type="CDD" id="cd11378">
    <property type="entry name" value="DUF296"/>
    <property type="match status" value="1"/>
</dbReference>
<sequence>MMQSIEHAAGSIKRVVAFRLKPGMDVLKGIEEICKAENIKNGVILSGIGSLDGAAFCNPVPLKDKKAGYGYGEPTILYGPIELTAAAGMICHDDDGNLLLHVHMSMSDQHGTGHGGHLIEGTKVLLTTDMVIAELDGLVMGRRFDEELGVPLFAPKQK</sequence>
<dbReference type="PROSITE" id="PS51742">
    <property type="entry name" value="PPC"/>
    <property type="match status" value="1"/>
</dbReference>
<proteinExistence type="predicted"/>
<keyword evidence="3" id="KW-1185">Reference proteome</keyword>